<proteinExistence type="predicted"/>
<reference evidence="2 3" key="1">
    <citation type="journal article" date="2017" name="PLoS Biol.">
        <title>The sea cucumber genome provides insights into morphological evolution and visceral regeneration.</title>
        <authorList>
            <person name="Zhang X."/>
            <person name="Sun L."/>
            <person name="Yuan J."/>
            <person name="Sun Y."/>
            <person name="Gao Y."/>
            <person name="Zhang L."/>
            <person name="Li S."/>
            <person name="Dai H."/>
            <person name="Hamel J.F."/>
            <person name="Liu C."/>
            <person name="Yu Y."/>
            <person name="Liu S."/>
            <person name="Lin W."/>
            <person name="Guo K."/>
            <person name="Jin S."/>
            <person name="Xu P."/>
            <person name="Storey K.B."/>
            <person name="Huan P."/>
            <person name="Zhang T."/>
            <person name="Zhou Y."/>
            <person name="Zhang J."/>
            <person name="Lin C."/>
            <person name="Li X."/>
            <person name="Xing L."/>
            <person name="Huo D."/>
            <person name="Sun M."/>
            <person name="Wang L."/>
            <person name="Mercier A."/>
            <person name="Li F."/>
            <person name="Yang H."/>
            <person name="Xiang J."/>
        </authorList>
    </citation>
    <scope>NUCLEOTIDE SEQUENCE [LARGE SCALE GENOMIC DNA]</scope>
    <source>
        <strain evidence="2">Shaxun</strain>
        <tissue evidence="2">Muscle</tissue>
    </source>
</reference>
<feature type="region of interest" description="Disordered" evidence="1">
    <location>
        <begin position="53"/>
        <end position="94"/>
    </location>
</feature>
<dbReference type="AlphaFoldDB" id="A0A2G8JSC2"/>
<gene>
    <name evidence="2" type="ORF">BSL78_24551</name>
</gene>
<evidence type="ECO:0000256" key="1">
    <source>
        <dbReference type="SAM" id="MobiDB-lite"/>
    </source>
</evidence>
<dbReference type="GO" id="GO:0003735">
    <property type="term" value="F:structural constituent of ribosome"/>
    <property type="evidence" value="ECO:0007669"/>
    <property type="project" value="InterPro"/>
</dbReference>
<dbReference type="EMBL" id="MRZV01001337">
    <property type="protein sequence ID" value="PIK38610.1"/>
    <property type="molecule type" value="Genomic_DNA"/>
</dbReference>
<evidence type="ECO:0000313" key="2">
    <source>
        <dbReference type="EMBL" id="PIK38610.1"/>
    </source>
</evidence>
<dbReference type="InterPro" id="IPR034596">
    <property type="entry name" value="Ribosomal_mL52"/>
</dbReference>
<evidence type="ECO:0000313" key="3">
    <source>
        <dbReference type="Proteomes" id="UP000230750"/>
    </source>
</evidence>
<dbReference type="GO" id="GO:0032543">
    <property type="term" value="P:mitochondrial translation"/>
    <property type="evidence" value="ECO:0007669"/>
    <property type="project" value="InterPro"/>
</dbReference>
<feature type="compositionally biased region" description="Basic residues" evidence="1">
    <location>
        <begin position="81"/>
        <end position="94"/>
    </location>
</feature>
<accession>A0A2G8JSC2</accession>
<keyword evidence="3" id="KW-1185">Reference proteome</keyword>
<dbReference type="GO" id="GO:0005762">
    <property type="term" value="C:mitochondrial large ribosomal subunit"/>
    <property type="evidence" value="ECO:0007669"/>
    <property type="project" value="InterPro"/>
</dbReference>
<name>A0A2G8JSC2_STIJA</name>
<protein>
    <submittedName>
        <fullName evidence="2">Uncharacterized protein</fullName>
    </submittedName>
</protein>
<dbReference type="Pfam" id="PF18699">
    <property type="entry name" value="MRPL52"/>
    <property type="match status" value="1"/>
</dbReference>
<sequence length="94" mass="11114">MRNAIFCFYRWQTSPPSKGAIKRKQQQEELAIRIDQLAEEVLMAKENYQRSLQATADEEVKRQRRQLKPKGELTSKLSPNRNRKKKQRKQGAVE</sequence>
<dbReference type="Proteomes" id="UP000230750">
    <property type="component" value="Unassembled WGS sequence"/>
</dbReference>
<organism evidence="2 3">
    <name type="scientific">Stichopus japonicus</name>
    <name type="common">Sea cucumber</name>
    <dbReference type="NCBI Taxonomy" id="307972"/>
    <lineage>
        <taxon>Eukaryota</taxon>
        <taxon>Metazoa</taxon>
        <taxon>Echinodermata</taxon>
        <taxon>Eleutherozoa</taxon>
        <taxon>Echinozoa</taxon>
        <taxon>Holothuroidea</taxon>
        <taxon>Aspidochirotacea</taxon>
        <taxon>Aspidochirotida</taxon>
        <taxon>Stichopodidae</taxon>
        <taxon>Apostichopus</taxon>
    </lineage>
</organism>
<comment type="caution">
    <text evidence="2">The sequence shown here is derived from an EMBL/GenBank/DDBJ whole genome shotgun (WGS) entry which is preliminary data.</text>
</comment>